<dbReference type="RefSeq" id="WP_085800743.1">
    <property type="nucleotide sequence ID" value="NZ_FWXB01000009.1"/>
</dbReference>
<comment type="subcellular location">
    <subcellularLocation>
        <location evidence="1">Cell outer membrane</location>
    </subcellularLocation>
</comment>
<evidence type="ECO:0000259" key="6">
    <source>
        <dbReference type="PROSITE" id="PS51123"/>
    </source>
</evidence>
<dbReference type="CDD" id="cd07185">
    <property type="entry name" value="OmpA_C-like"/>
    <property type="match status" value="1"/>
</dbReference>
<dbReference type="GO" id="GO:0009279">
    <property type="term" value="C:cell outer membrane"/>
    <property type="evidence" value="ECO:0007669"/>
    <property type="project" value="UniProtKB-SubCell"/>
</dbReference>
<dbReference type="EMBL" id="FWXB01000009">
    <property type="protein sequence ID" value="SMC12805.1"/>
    <property type="molecule type" value="Genomic_DNA"/>
</dbReference>
<dbReference type="Pfam" id="PF04972">
    <property type="entry name" value="BON"/>
    <property type="match status" value="1"/>
</dbReference>
<keyword evidence="2 4" id="KW-0472">Membrane</keyword>
<gene>
    <name evidence="7" type="primary">oprF_3</name>
    <name evidence="7" type="ORF">ROA7745_02637</name>
</gene>
<dbReference type="Proteomes" id="UP000193224">
    <property type="component" value="Unassembled WGS sequence"/>
</dbReference>
<feature type="domain" description="OmpA-like" evidence="6">
    <location>
        <begin position="486"/>
        <end position="603"/>
    </location>
</feature>
<dbReference type="InterPro" id="IPR006665">
    <property type="entry name" value="OmpA-like"/>
</dbReference>
<evidence type="ECO:0000256" key="2">
    <source>
        <dbReference type="ARBA" id="ARBA00023136"/>
    </source>
</evidence>
<feature type="compositionally biased region" description="Basic and acidic residues" evidence="5">
    <location>
        <begin position="600"/>
        <end position="610"/>
    </location>
</feature>
<dbReference type="PANTHER" id="PTHR30329">
    <property type="entry name" value="STATOR ELEMENT OF FLAGELLAR MOTOR COMPLEX"/>
    <property type="match status" value="1"/>
</dbReference>
<protein>
    <submittedName>
        <fullName evidence="7">Outer membrane porin F</fullName>
    </submittedName>
</protein>
<dbReference type="InterPro" id="IPR006664">
    <property type="entry name" value="OMP_bac"/>
</dbReference>
<name>A0A1X7BT92_9RHOB</name>
<dbReference type="PROSITE" id="PS51123">
    <property type="entry name" value="OMPA_2"/>
    <property type="match status" value="1"/>
</dbReference>
<organism evidence="7 8">
    <name type="scientific">Roseovarius aestuarii</name>
    <dbReference type="NCBI Taxonomy" id="475083"/>
    <lineage>
        <taxon>Bacteria</taxon>
        <taxon>Pseudomonadati</taxon>
        <taxon>Pseudomonadota</taxon>
        <taxon>Alphaproteobacteria</taxon>
        <taxon>Rhodobacterales</taxon>
        <taxon>Roseobacteraceae</taxon>
        <taxon>Roseovarius</taxon>
    </lineage>
</organism>
<dbReference type="AlphaFoldDB" id="A0A1X7BT92"/>
<sequence length="640" mass="68744">MRLSAIFAVTASFIVAAILCLIAASFSVRIIEDVSRNDVRDELDREGLIWSEVDADGLQVFLGGTAPTEALRFKALSVAGTIVDAARVIDQMDVADSADIAPPDFSIEILRNDSGLSLIGLIPASTDREQLLEDVIDAADGSEVIDLLETADYPAADTWDHALDYAVRTIKKLPRTKISVAAERIEITAMADTAEQKDKIEADLARNIPDGIRLAIDISAPRPVITPFTLRFLIQDGQARFDACSADTEAARDAILMAAAKAGLRYDADCTIGLGVPSPQWGKAAAQAIAALGQLGGGSVTFSDADITLVAAQGIVENRFDDVVGTLETSLPEVFALHAVLPSAPEKTTEITPEFVVTLSPEGLVQIRGRVGSETTRDTVNSFAKARFSSDSVHNTARIANGLPQDWPTRILTGLEALSYLSNGAVTVTPEIVEISGNTGQRGANAVIAQFLSDKLGDAKEFSIDVNYQKALDPVASIPTPDECEATIASILTERKINFEPGSATIDENGVVIIDDIAEILKKCGELRMEIGGHTDSQGREVMNQQLSQSRARAVLSALRERRVLTSALTAKGYGESAPIAENDSEEGREANRRIEFKLIRPEPIKERQTGLESLEEQIQVEDPANTAEQNQEDTPDEQN</sequence>
<evidence type="ECO:0000256" key="3">
    <source>
        <dbReference type="ARBA" id="ARBA00023237"/>
    </source>
</evidence>
<accession>A0A1X7BT92</accession>
<dbReference type="Gene3D" id="3.30.1330.60">
    <property type="entry name" value="OmpA-like domain"/>
    <property type="match status" value="1"/>
</dbReference>
<dbReference type="InterPro" id="IPR007055">
    <property type="entry name" value="BON_dom"/>
</dbReference>
<keyword evidence="8" id="KW-1185">Reference proteome</keyword>
<dbReference type="OrthoDB" id="5525824at2"/>
<dbReference type="Gene3D" id="3.40.1520.20">
    <property type="match status" value="2"/>
</dbReference>
<keyword evidence="3" id="KW-0998">Cell outer membrane</keyword>
<evidence type="ECO:0000256" key="4">
    <source>
        <dbReference type="PROSITE-ProRule" id="PRU00473"/>
    </source>
</evidence>
<dbReference type="PANTHER" id="PTHR30329:SF21">
    <property type="entry name" value="LIPOPROTEIN YIAD-RELATED"/>
    <property type="match status" value="1"/>
</dbReference>
<evidence type="ECO:0000256" key="5">
    <source>
        <dbReference type="SAM" id="MobiDB-lite"/>
    </source>
</evidence>
<feature type="region of interest" description="Disordered" evidence="5">
    <location>
        <begin position="600"/>
        <end position="640"/>
    </location>
</feature>
<feature type="compositionally biased region" description="Acidic residues" evidence="5">
    <location>
        <begin position="631"/>
        <end position="640"/>
    </location>
</feature>
<dbReference type="SUPFAM" id="SSF103088">
    <property type="entry name" value="OmpA-like"/>
    <property type="match status" value="1"/>
</dbReference>
<evidence type="ECO:0000313" key="8">
    <source>
        <dbReference type="Proteomes" id="UP000193224"/>
    </source>
</evidence>
<dbReference type="InterPro" id="IPR036737">
    <property type="entry name" value="OmpA-like_sf"/>
</dbReference>
<dbReference type="PRINTS" id="PR01021">
    <property type="entry name" value="OMPADOMAIN"/>
</dbReference>
<dbReference type="Pfam" id="PF00691">
    <property type="entry name" value="OmpA"/>
    <property type="match status" value="1"/>
</dbReference>
<evidence type="ECO:0000256" key="1">
    <source>
        <dbReference type="ARBA" id="ARBA00004442"/>
    </source>
</evidence>
<proteinExistence type="predicted"/>
<evidence type="ECO:0000313" key="7">
    <source>
        <dbReference type="EMBL" id="SMC12805.1"/>
    </source>
</evidence>
<reference evidence="7 8" key="1">
    <citation type="submission" date="2017-03" db="EMBL/GenBank/DDBJ databases">
        <authorList>
            <person name="Afonso C.L."/>
            <person name="Miller P.J."/>
            <person name="Scott M.A."/>
            <person name="Spackman E."/>
            <person name="Goraichik I."/>
            <person name="Dimitrov K.M."/>
            <person name="Suarez D.L."/>
            <person name="Swayne D.E."/>
        </authorList>
    </citation>
    <scope>NUCLEOTIDE SEQUENCE [LARGE SCALE GENOMIC DNA]</scope>
    <source>
        <strain evidence="7 8">CECT 7745</strain>
    </source>
</reference>
<dbReference type="InterPro" id="IPR050330">
    <property type="entry name" value="Bact_OuterMem_StrucFunc"/>
</dbReference>